<proteinExistence type="inferred from homology"/>
<dbReference type="InterPro" id="IPR029132">
    <property type="entry name" value="CBAH/NAAA_C"/>
</dbReference>
<dbReference type="InterPro" id="IPR052193">
    <property type="entry name" value="Peptidase_C59"/>
</dbReference>
<evidence type="ECO:0000256" key="1">
    <source>
        <dbReference type="ARBA" id="ARBA00006625"/>
    </source>
</evidence>
<reference evidence="4 5" key="1">
    <citation type="submission" date="2020-02" db="EMBL/GenBank/DDBJ databases">
        <authorList>
            <person name="Li G."/>
        </authorList>
    </citation>
    <scope>NUCLEOTIDE SEQUENCE [LARGE SCALE GENOMIC DNA]</scope>
    <source>
        <strain evidence="4 5">DSM 102029</strain>
    </source>
</reference>
<dbReference type="EMBL" id="CP048630">
    <property type="protein sequence ID" value="QIB35558.1"/>
    <property type="molecule type" value="Genomic_DNA"/>
</dbReference>
<feature type="domain" description="Choloylglycine hydrolase/NAAA C-terminal" evidence="3">
    <location>
        <begin position="2"/>
        <end position="282"/>
    </location>
</feature>
<dbReference type="GO" id="GO:0016787">
    <property type="term" value="F:hydrolase activity"/>
    <property type="evidence" value="ECO:0007669"/>
    <property type="project" value="UniProtKB-KW"/>
</dbReference>
<dbReference type="PANTHER" id="PTHR35527">
    <property type="entry name" value="CHOLOYLGLYCINE HYDROLASE"/>
    <property type="match status" value="1"/>
</dbReference>
<comment type="similarity">
    <text evidence="1">Belongs to the peptidase C59 family.</text>
</comment>
<dbReference type="Pfam" id="PF02275">
    <property type="entry name" value="CBAH"/>
    <property type="match status" value="1"/>
</dbReference>
<evidence type="ECO:0000313" key="5">
    <source>
        <dbReference type="Proteomes" id="UP000464751"/>
    </source>
</evidence>
<protein>
    <submittedName>
        <fullName evidence="4">Linear amide C-N hydrolase</fullName>
    </submittedName>
</protein>
<dbReference type="SUPFAM" id="SSF56235">
    <property type="entry name" value="N-terminal nucleophile aminohydrolases (Ntn hydrolases)"/>
    <property type="match status" value="1"/>
</dbReference>
<accession>A0A6P1YQ38</accession>
<name>A0A6P1YQ38_9HYPH</name>
<organism evidence="4 5">
    <name type="scientific">Ancylobacter pratisalsi</name>
    <dbReference type="NCBI Taxonomy" id="1745854"/>
    <lineage>
        <taxon>Bacteria</taxon>
        <taxon>Pseudomonadati</taxon>
        <taxon>Pseudomonadota</taxon>
        <taxon>Alphaproteobacteria</taxon>
        <taxon>Hyphomicrobiales</taxon>
        <taxon>Xanthobacteraceae</taxon>
        <taxon>Ancylobacter</taxon>
    </lineage>
</organism>
<dbReference type="KEGG" id="apra:G3A50_18980"/>
<sequence length="371" mass="39657">MCTSLVYSDAAGKAYFGRTLELTIDLPYQIVYLPAGFPTRSQIAGHPAVEYKAKRAMLSVTMPCRVPTADSPIGIEDLKVLEGINDQGLTFSLLSYPTAGGGHHSVAMTQSVLSASDLGTWVLGQFSTVAEVKAALAEQPILLTPLAILGGVESPFHYVMHDATGASAVIEFNRGEMSVHDNPVGVMTNGPDFRWHLTNLSNYTFLSNVDQSSASFGSLKVAQPDSGIATAGLPASNTSVGRFVRAAFYAQFAEKAATPDLAVRAVAHIMNNFDRPRGITIDYPELSGGHLEVAGLENDKTTEYATEFTTWTSLADLDRRLFFVRDYQSLNFSCIDLGALAGTAQPKVLPLKKLNGAAMDATEILKGATPS</sequence>
<keyword evidence="5" id="KW-1185">Reference proteome</keyword>
<gene>
    <name evidence="4" type="ORF">G3A50_18980</name>
</gene>
<keyword evidence="2 4" id="KW-0378">Hydrolase</keyword>
<dbReference type="PANTHER" id="PTHR35527:SF2">
    <property type="entry name" value="HYDROLASE"/>
    <property type="match status" value="1"/>
</dbReference>
<dbReference type="Gene3D" id="3.60.60.10">
    <property type="entry name" value="Penicillin V Acylase, Chain A"/>
    <property type="match status" value="1"/>
</dbReference>
<dbReference type="InterPro" id="IPR029055">
    <property type="entry name" value="Ntn_hydrolases_N"/>
</dbReference>
<evidence type="ECO:0000313" key="4">
    <source>
        <dbReference type="EMBL" id="QIB35558.1"/>
    </source>
</evidence>
<dbReference type="RefSeq" id="WP_163076698.1">
    <property type="nucleotide sequence ID" value="NZ_CP048630.1"/>
</dbReference>
<dbReference type="Proteomes" id="UP000464751">
    <property type="component" value="Chromosome"/>
</dbReference>
<evidence type="ECO:0000259" key="3">
    <source>
        <dbReference type="Pfam" id="PF02275"/>
    </source>
</evidence>
<evidence type="ECO:0000256" key="2">
    <source>
        <dbReference type="ARBA" id="ARBA00022801"/>
    </source>
</evidence>
<dbReference type="AlphaFoldDB" id="A0A6P1YQ38"/>